<sequence length="439" mass="45876">MDFHSPFAKRTAISPMPSQAALSIAPSHRPLLALAAPVLLALGVVAGGSLLAQVGGDRGIMPVASSTDIEVRGIEVNVTGDNADDARRKGYEEAQRKAWERIGGPAISDSQLQGMVGAILIEREQIGPRRYVARLGVIFDRSRVGGALGGAGGAARSAPMLTLPVLLSGGTGTMFETRTAWQRVWAETQFGASTIDYVRPEGAGGESLLLTYGQTGRRSRNWWNTILDQFGAADVLVPIARLEYEYPGGPVRGHFTARYGPDNRWLGEFDLRADSPAQVPAMLEQAVTRMDGIFRRALAQGVLRPDPSLALENFELTPELRALLEEGMAAEAAERALAAGEVPALAAEAVLDGAPATPAAAITTITVQAATPDPRSFDSTLGALHGVGGVRGVAVTSTAIGGTSVIQVTYAGDIATLAAALRAAGWRVTEGGNALAIAR</sequence>
<dbReference type="AlphaFoldDB" id="A0A844Z2B6"/>
<comment type="caution">
    <text evidence="1">The sequence shown here is derived from an EMBL/GenBank/DDBJ whole genome shotgun (WGS) entry which is preliminary data.</text>
</comment>
<proteinExistence type="predicted"/>
<evidence type="ECO:0000313" key="1">
    <source>
        <dbReference type="EMBL" id="MXO72043.1"/>
    </source>
</evidence>
<accession>A0A844Z2B6</accession>
<dbReference type="Proteomes" id="UP000466966">
    <property type="component" value="Unassembled WGS sequence"/>
</dbReference>
<protein>
    <submittedName>
        <fullName evidence="1">Heavy-metal-associated domain-containing protein</fullName>
    </submittedName>
</protein>
<name>A0A844Z2B6_9SPHN</name>
<keyword evidence="2" id="KW-1185">Reference proteome</keyword>
<dbReference type="OrthoDB" id="7420165at2"/>
<evidence type="ECO:0000313" key="2">
    <source>
        <dbReference type="Proteomes" id="UP000466966"/>
    </source>
</evidence>
<organism evidence="1 2">
    <name type="scientific">Alteraurantiacibacter buctensis</name>
    <dbReference type="NCBI Taxonomy" id="1503981"/>
    <lineage>
        <taxon>Bacteria</taxon>
        <taxon>Pseudomonadati</taxon>
        <taxon>Pseudomonadota</taxon>
        <taxon>Alphaproteobacteria</taxon>
        <taxon>Sphingomonadales</taxon>
        <taxon>Erythrobacteraceae</taxon>
        <taxon>Alteraurantiacibacter</taxon>
    </lineage>
</organism>
<reference evidence="1 2" key="1">
    <citation type="submission" date="2019-12" db="EMBL/GenBank/DDBJ databases">
        <title>Genomic-based taxomic classification of the family Erythrobacteraceae.</title>
        <authorList>
            <person name="Xu L."/>
        </authorList>
    </citation>
    <scope>NUCLEOTIDE SEQUENCE [LARGE SCALE GENOMIC DNA]</scope>
    <source>
        <strain evidence="1 2">M0322</strain>
    </source>
</reference>
<gene>
    <name evidence="1" type="ORF">GRI99_10390</name>
</gene>
<dbReference type="EMBL" id="WTYV01000003">
    <property type="protein sequence ID" value="MXO72043.1"/>
    <property type="molecule type" value="Genomic_DNA"/>
</dbReference>